<comment type="caution">
    <text evidence="2">The sequence shown here is derived from an EMBL/GenBank/DDBJ whole genome shotgun (WGS) entry which is preliminary data.</text>
</comment>
<organism evidence="2 3">
    <name type="scientific">Rhodopseudomonas faecalis</name>
    <dbReference type="NCBI Taxonomy" id="99655"/>
    <lineage>
        <taxon>Bacteria</taxon>
        <taxon>Pseudomonadati</taxon>
        <taxon>Pseudomonadota</taxon>
        <taxon>Alphaproteobacteria</taxon>
        <taxon>Hyphomicrobiales</taxon>
        <taxon>Nitrobacteraceae</taxon>
        <taxon>Rhodopseudomonas</taxon>
    </lineage>
</organism>
<keyword evidence="1" id="KW-1133">Transmembrane helix</keyword>
<evidence type="ECO:0000313" key="3">
    <source>
        <dbReference type="Proteomes" id="UP000248148"/>
    </source>
</evidence>
<proteinExistence type="predicted"/>
<dbReference type="EMBL" id="QJTI01000027">
    <property type="protein sequence ID" value="PYF00191.1"/>
    <property type="molecule type" value="Genomic_DNA"/>
</dbReference>
<sequence>MNLYLYAVVIGLVLPWIITTYPILRAFRRSVGAGILKWLMFSAITVPVMLAVIWSLPQAK</sequence>
<evidence type="ECO:0000256" key="1">
    <source>
        <dbReference type="SAM" id="Phobius"/>
    </source>
</evidence>
<evidence type="ECO:0000313" key="2">
    <source>
        <dbReference type="EMBL" id="PYF00191.1"/>
    </source>
</evidence>
<keyword evidence="1" id="KW-0472">Membrane</keyword>
<name>A0A318TBK1_9BRAD</name>
<accession>A0A318TBK1</accession>
<feature type="transmembrane region" description="Helical" evidence="1">
    <location>
        <begin position="6"/>
        <end position="24"/>
    </location>
</feature>
<protein>
    <submittedName>
        <fullName evidence="2">Uncharacterized protein</fullName>
    </submittedName>
</protein>
<dbReference type="RefSeq" id="WP_110782359.1">
    <property type="nucleotide sequence ID" value="NZ_QJTI01000027.1"/>
</dbReference>
<dbReference type="Proteomes" id="UP000248148">
    <property type="component" value="Unassembled WGS sequence"/>
</dbReference>
<keyword evidence="3" id="KW-1185">Reference proteome</keyword>
<reference evidence="2 3" key="1">
    <citation type="submission" date="2018-06" db="EMBL/GenBank/DDBJ databases">
        <title>Genomic Encyclopedia of Archaeal and Bacterial Type Strains, Phase II (KMG-II): from individual species to whole genera.</title>
        <authorList>
            <person name="Goeker M."/>
        </authorList>
    </citation>
    <scope>NUCLEOTIDE SEQUENCE [LARGE SCALE GENOMIC DNA]</scope>
    <source>
        <strain evidence="2 3">JCM 11668</strain>
    </source>
</reference>
<dbReference type="OrthoDB" id="8139569at2"/>
<feature type="transmembrane region" description="Helical" evidence="1">
    <location>
        <begin position="36"/>
        <end position="56"/>
    </location>
</feature>
<gene>
    <name evidence="2" type="ORF">BJ122_12750</name>
</gene>
<keyword evidence="1" id="KW-0812">Transmembrane</keyword>
<dbReference type="AlphaFoldDB" id="A0A318TBK1"/>